<accession>A0A1M4Z8J1</accession>
<feature type="transmembrane region" description="Helical" evidence="1">
    <location>
        <begin position="68"/>
        <end position="85"/>
    </location>
</feature>
<keyword evidence="1" id="KW-0812">Transmembrane</keyword>
<reference evidence="3" key="1">
    <citation type="submission" date="2016-11" db="EMBL/GenBank/DDBJ databases">
        <authorList>
            <person name="Varghese N."/>
            <person name="Submissions S."/>
        </authorList>
    </citation>
    <scope>NUCLEOTIDE SEQUENCE [LARGE SCALE GENOMIC DNA]</scope>
    <source>
        <strain evidence="3">DSM 27370</strain>
    </source>
</reference>
<keyword evidence="1" id="KW-0472">Membrane</keyword>
<dbReference type="Proteomes" id="UP000184480">
    <property type="component" value="Unassembled WGS sequence"/>
</dbReference>
<keyword evidence="1" id="KW-1133">Transmembrane helix</keyword>
<gene>
    <name evidence="2" type="ORF">SAMN05444362_10412</name>
</gene>
<dbReference type="EMBL" id="FQUC01000004">
    <property type="protein sequence ID" value="SHF14341.1"/>
    <property type="molecule type" value="Genomic_DNA"/>
</dbReference>
<evidence type="ECO:0000313" key="3">
    <source>
        <dbReference type="Proteomes" id="UP000184480"/>
    </source>
</evidence>
<dbReference type="AlphaFoldDB" id="A0A1M4Z8J1"/>
<feature type="transmembrane region" description="Helical" evidence="1">
    <location>
        <begin position="9"/>
        <end position="26"/>
    </location>
</feature>
<feature type="transmembrane region" description="Helical" evidence="1">
    <location>
        <begin position="38"/>
        <end position="56"/>
    </location>
</feature>
<evidence type="ECO:0000313" key="2">
    <source>
        <dbReference type="EMBL" id="SHF14341.1"/>
    </source>
</evidence>
<sequence length="209" mass="24355">MTGFIKRHILLAIAIGVAYFINRFILSGAHQEMAFDNYILYFLYGVYGLLCIPVIRRDIKDYKRKKRLAVFTPSLIAFAIVFSFVCSSKSVRDLDKSPVVFTAYGMSDFNGMNIQFRDDGTYKLTEWVMFMAEFYRGGCRIDNDSLVTLINKEYIEESEDMQRLLKSNIFVIRTRVQNNELNAADTIKELIQVDNKHNYLENSTVFRIR</sequence>
<evidence type="ECO:0000256" key="1">
    <source>
        <dbReference type="SAM" id="Phobius"/>
    </source>
</evidence>
<organism evidence="2 3">
    <name type="scientific">Dysgonomonas macrotermitis</name>
    <dbReference type="NCBI Taxonomy" id="1346286"/>
    <lineage>
        <taxon>Bacteria</taxon>
        <taxon>Pseudomonadati</taxon>
        <taxon>Bacteroidota</taxon>
        <taxon>Bacteroidia</taxon>
        <taxon>Bacteroidales</taxon>
        <taxon>Dysgonomonadaceae</taxon>
        <taxon>Dysgonomonas</taxon>
    </lineage>
</organism>
<keyword evidence="3" id="KW-1185">Reference proteome</keyword>
<dbReference type="RefSeq" id="WP_062181362.1">
    <property type="nucleotide sequence ID" value="NZ_BBXL01000013.1"/>
</dbReference>
<name>A0A1M4Z8J1_9BACT</name>
<dbReference type="STRING" id="1346286.SAMN05444362_10412"/>
<proteinExistence type="predicted"/>
<protein>
    <submittedName>
        <fullName evidence="2">Uncharacterized protein</fullName>
    </submittedName>
</protein>